<dbReference type="FunFam" id="4.10.80.40:FF:000004">
    <property type="entry name" value="Succinate dehydrogenase [ubiquinone] flavoprotein subunit, mitochondrial"/>
    <property type="match status" value="1"/>
</dbReference>
<dbReference type="InterPro" id="IPR011281">
    <property type="entry name" value="Succ_DH_flav_su_fwd"/>
</dbReference>
<dbReference type="SUPFAM" id="SSF46977">
    <property type="entry name" value="Succinate dehydrogenase/fumarate reductase flavoprotein C-terminal domain"/>
    <property type="match status" value="1"/>
</dbReference>
<dbReference type="GO" id="GO:0006099">
    <property type="term" value="P:tricarboxylic acid cycle"/>
    <property type="evidence" value="ECO:0007669"/>
    <property type="project" value="UniProtKB-KW"/>
</dbReference>
<feature type="binding site" evidence="14">
    <location>
        <position position="436"/>
    </location>
    <ligand>
        <name>FAD</name>
        <dbReference type="ChEBI" id="CHEBI:57692"/>
    </ligand>
</feature>
<dbReference type="NCBIfam" id="TIGR01812">
    <property type="entry name" value="sdhA_frdA_Gneg"/>
    <property type="match status" value="1"/>
</dbReference>
<keyword evidence="16" id="KW-0816">Tricarboxylic acid cycle</keyword>
<feature type="domain" description="FAD-dependent oxidoreductase 2 FAD-binding" evidence="17">
    <location>
        <begin position="58"/>
        <end position="453"/>
    </location>
</feature>
<keyword evidence="6 14" id="KW-0274">FAD</keyword>
<evidence type="ECO:0000256" key="10">
    <source>
        <dbReference type="ARBA" id="ARBA00023128"/>
    </source>
</evidence>
<proteinExistence type="inferred from homology"/>
<evidence type="ECO:0000256" key="1">
    <source>
        <dbReference type="ARBA" id="ARBA00004443"/>
    </source>
</evidence>
<dbReference type="GO" id="GO:0005743">
    <property type="term" value="C:mitochondrial inner membrane"/>
    <property type="evidence" value="ECO:0007669"/>
    <property type="project" value="UniProtKB-SubCell"/>
</dbReference>
<evidence type="ECO:0000256" key="12">
    <source>
        <dbReference type="PIRSR" id="PIRSR000171-1"/>
    </source>
</evidence>
<feature type="active site" description="Proton acceptor" evidence="12">
    <location>
        <position position="336"/>
    </location>
</feature>
<comment type="cofactor">
    <cofactor evidence="14">
        <name>FAD</name>
        <dbReference type="ChEBI" id="CHEBI:57692"/>
    </cofactor>
    <text evidence="14">Flavinylated by SdhE, about 5% flavinylation occurs in the absence of SdhE.</text>
</comment>
<evidence type="ECO:0000256" key="9">
    <source>
        <dbReference type="ARBA" id="ARBA00023002"/>
    </source>
</evidence>
<sequence>MHCLSGFKKYVSKAASAVETKLARLVHVNLSGAERSRCKVTERVDSKGSHTIVEHCYDAVIVGGGGAGLRAALGLGERGYRVAVVSKLFPTRSHTVAAQGGINAALGSMCADHWLWHMYDTIKAGDWLCDQDAVHLLAREAPEAVHELDRMGCPFSRSSEGKIYQRAFGGQSTCFGEGPKAWRTCSIGDRTGHAILNSLYGRSLRHEHVHYFVEYFGLDLLMVDARCRGLVAWEIETGRMHRFRAHHTVLATGGAGRCYQSCSAAHTCTGDGMAMATRAALPLQDMEFVQFHPTGIYGSGVLVTEGVRCEGGLLVNSCGELFMERYAPKDRDLAPRDLVSRAIAQEICEGRGCGPNKDHVLLKTSHIPKERIKKELAGVAEICRLFAGIDIGKQPLPVVPTVHFNMGGVPTNVRGQVLTRENEQDLPVEGLWAAGETACASVHGANRLAANGLLELVVFGKAVADNIAQIIEPCAQQCEIPDDLGQESIDRLDALRCREGSLTVAYLRERMQRTMHRYCSVYRSCRVLRQGCGAMSKFYSCEMLQADVQDRSLVWNTQLVEALELQNLAACALQTVYAAEARKESRGAHTTADYPDRIDEYDYSRPIEGQTTKPLECHWRKHTLTWIDKNNSVCISYRPVIDETLDESEARRVPPALRSY</sequence>
<keyword evidence="9 16" id="KW-0560">Oxidoreductase</keyword>
<evidence type="ECO:0000256" key="14">
    <source>
        <dbReference type="PIRSR" id="PIRSR611281-3"/>
    </source>
</evidence>
<gene>
    <name evidence="19" type="ORF">TKK_011212</name>
</gene>
<evidence type="ECO:0000256" key="15">
    <source>
        <dbReference type="PIRSR" id="PIRSR611281-4"/>
    </source>
</evidence>
<dbReference type="PROSITE" id="PS00504">
    <property type="entry name" value="FRD_SDH_FAD_BINDING"/>
    <property type="match status" value="1"/>
</dbReference>
<dbReference type="EMBL" id="JBJJXI010000092">
    <property type="protein sequence ID" value="KAL3394164.1"/>
    <property type="molecule type" value="Genomic_DNA"/>
</dbReference>
<evidence type="ECO:0000256" key="5">
    <source>
        <dbReference type="ARBA" id="ARBA00022792"/>
    </source>
</evidence>
<evidence type="ECO:0000256" key="3">
    <source>
        <dbReference type="ARBA" id="ARBA00022448"/>
    </source>
</evidence>
<evidence type="ECO:0000313" key="19">
    <source>
        <dbReference type="EMBL" id="KAL3394164.1"/>
    </source>
</evidence>
<keyword evidence="11 16" id="KW-0472">Membrane</keyword>
<feature type="binding site" evidence="13">
    <location>
        <position position="403"/>
    </location>
    <ligand>
        <name>substrate</name>
    </ligand>
</feature>
<dbReference type="Gene3D" id="3.90.700.10">
    <property type="entry name" value="Succinate dehydrogenase/fumarate reductase flavoprotein, catalytic domain"/>
    <property type="match status" value="1"/>
</dbReference>
<evidence type="ECO:0000256" key="16">
    <source>
        <dbReference type="RuleBase" id="RU362051"/>
    </source>
</evidence>
<dbReference type="NCBIfam" id="TIGR01816">
    <property type="entry name" value="sdhA_forward"/>
    <property type="match status" value="1"/>
</dbReference>
<dbReference type="InterPro" id="IPR015939">
    <property type="entry name" value="Fum_Rdtase/Succ_DH_flav-like_C"/>
</dbReference>
<comment type="pathway">
    <text evidence="16">Carbohydrate metabolism; tricarboxylic acid cycle; fumarate from succinate (eukaryal route): step 1/1.</text>
</comment>
<dbReference type="Gene3D" id="4.10.80.40">
    <property type="entry name" value="succinate dehydrogenase protein domain"/>
    <property type="match status" value="1"/>
</dbReference>
<feature type="binding site" evidence="13">
    <location>
        <position position="292"/>
    </location>
    <ligand>
        <name>substrate</name>
    </ligand>
</feature>
<evidence type="ECO:0000259" key="17">
    <source>
        <dbReference type="Pfam" id="PF00890"/>
    </source>
</evidence>
<comment type="subcellular location">
    <subcellularLocation>
        <location evidence="1 16">Mitochondrion inner membrane</location>
        <topology evidence="1 16">Peripheral membrane protein</topology>
        <orientation evidence="1 16">Matrix side</orientation>
    </subcellularLocation>
</comment>
<feature type="binding site" evidence="14">
    <location>
        <begin position="63"/>
        <end position="68"/>
    </location>
    <ligand>
        <name>FAD</name>
        <dbReference type="ChEBI" id="CHEBI:57692"/>
    </ligand>
</feature>
<dbReference type="PIRSF" id="PIRSF000171">
    <property type="entry name" value="SDHA_APRA_LASPO"/>
    <property type="match status" value="1"/>
</dbReference>
<keyword evidence="4 14" id="KW-0285">Flavoprotein</keyword>
<feature type="domain" description="Fumarate reductase/succinate dehydrogenase flavoprotein-like C-terminal" evidence="18">
    <location>
        <begin position="508"/>
        <end position="660"/>
    </location>
</feature>
<dbReference type="PANTHER" id="PTHR11632">
    <property type="entry name" value="SUCCINATE DEHYDROGENASE 2 FLAVOPROTEIN SUBUNIT"/>
    <property type="match status" value="1"/>
</dbReference>
<protein>
    <recommendedName>
        <fullName evidence="16">Succinate dehydrogenase [ubiquinone] flavoprotein subunit, mitochondrial</fullName>
        <ecNumber evidence="16">1.3.5.1</ecNumber>
    </recommendedName>
</protein>
<dbReference type="Gene3D" id="3.50.50.60">
    <property type="entry name" value="FAD/NAD(P)-binding domain"/>
    <property type="match status" value="1"/>
</dbReference>
<evidence type="ECO:0000256" key="6">
    <source>
        <dbReference type="ARBA" id="ARBA00022827"/>
    </source>
</evidence>
<dbReference type="FunFam" id="3.90.700.10:FF:000001">
    <property type="entry name" value="Mitochondrial succinate dehydrogenase flavoprotein subunit"/>
    <property type="match status" value="1"/>
</dbReference>
<feature type="binding site" evidence="14">
    <location>
        <begin position="86"/>
        <end position="101"/>
    </location>
    <ligand>
        <name>FAD</name>
        <dbReference type="ChEBI" id="CHEBI:57692"/>
    </ligand>
</feature>
<dbReference type="Pfam" id="PF02910">
    <property type="entry name" value="Succ_DH_flav_C"/>
    <property type="match status" value="1"/>
</dbReference>
<dbReference type="SUPFAM" id="SSF51905">
    <property type="entry name" value="FAD/NAD(P)-binding domain"/>
    <property type="match status" value="1"/>
</dbReference>
<evidence type="ECO:0000256" key="8">
    <source>
        <dbReference type="ARBA" id="ARBA00022982"/>
    </source>
</evidence>
<keyword evidence="3 16" id="KW-0813">Transport</keyword>
<dbReference type="InterPro" id="IPR027477">
    <property type="entry name" value="Succ_DH/fumarate_Rdtase_cat_sf"/>
</dbReference>
<comment type="function">
    <text evidence="16">Flavoprotein (FP) subunit of succinate dehydrogenase (SDH) that is involved in complex II of the mitochondrial electron transport chain and is responsible for transferring electrons from succinate to ubiquinone (coenzyme Q).</text>
</comment>
<evidence type="ECO:0000256" key="4">
    <source>
        <dbReference type="ARBA" id="ARBA00022630"/>
    </source>
</evidence>
<dbReference type="PANTHER" id="PTHR11632:SF51">
    <property type="entry name" value="SUCCINATE DEHYDROGENASE [UBIQUINONE] FLAVOPROTEIN SUBUNIT, MITOCHONDRIAL"/>
    <property type="match status" value="1"/>
</dbReference>
<evidence type="ECO:0000259" key="18">
    <source>
        <dbReference type="Pfam" id="PF02910"/>
    </source>
</evidence>
<keyword evidence="5" id="KW-0999">Mitochondrion inner membrane</keyword>
<dbReference type="InterPro" id="IPR014006">
    <property type="entry name" value="Succ_Dhase_FrdA_Gneg"/>
</dbReference>
<dbReference type="InterPro" id="IPR036188">
    <property type="entry name" value="FAD/NAD-bd_sf"/>
</dbReference>
<dbReference type="InterPro" id="IPR003953">
    <property type="entry name" value="FAD-dep_OxRdtase_2_FAD-bd"/>
</dbReference>
<evidence type="ECO:0000313" key="20">
    <source>
        <dbReference type="Proteomes" id="UP001627154"/>
    </source>
</evidence>
<keyword evidence="20" id="KW-1185">Reference proteome</keyword>
<reference evidence="19 20" key="1">
    <citation type="journal article" date="2024" name="bioRxiv">
        <title>A reference genome for Trichogramma kaykai: A tiny desert-dwelling parasitoid wasp with competing sex-ratio distorters.</title>
        <authorList>
            <person name="Culotta J."/>
            <person name="Lindsey A.R."/>
        </authorList>
    </citation>
    <scope>NUCLEOTIDE SEQUENCE [LARGE SCALE GENOMIC DNA]</scope>
    <source>
        <strain evidence="19 20">KSX58</strain>
    </source>
</reference>
<feature type="binding site" evidence="13">
    <location>
        <position position="447"/>
    </location>
    <ligand>
        <name>substrate</name>
    </ligand>
</feature>
<accession>A0ABD2WMU1</accession>
<feature type="modified residue" description="Tele-8alpha-FAD histidine" evidence="15">
    <location>
        <position position="94"/>
    </location>
</feature>
<organism evidence="19 20">
    <name type="scientific">Trichogramma kaykai</name>
    <dbReference type="NCBI Taxonomy" id="54128"/>
    <lineage>
        <taxon>Eukaryota</taxon>
        <taxon>Metazoa</taxon>
        <taxon>Ecdysozoa</taxon>
        <taxon>Arthropoda</taxon>
        <taxon>Hexapoda</taxon>
        <taxon>Insecta</taxon>
        <taxon>Pterygota</taxon>
        <taxon>Neoptera</taxon>
        <taxon>Endopterygota</taxon>
        <taxon>Hymenoptera</taxon>
        <taxon>Apocrita</taxon>
        <taxon>Proctotrupomorpha</taxon>
        <taxon>Chalcidoidea</taxon>
        <taxon>Trichogrammatidae</taxon>
        <taxon>Trichogramma</taxon>
    </lineage>
</organism>
<dbReference type="EC" id="1.3.5.1" evidence="16"/>
<keyword evidence="10" id="KW-0496">Mitochondrion</keyword>
<name>A0ABD2WMU1_9HYME</name>
<evidence type="ECO:0000256" key="11">
    <source>
        <dbReference type="ARBA" id="ARBA00023136"/>
    </source>
</evidence>
<feature type="binding site" evidence="13">
    <location>
        <position position="304"/>
    </location>
    <ligand>
        <name>substrate</name>
    </ligand>
</feature>
<keyword evidence="7 16" id="KW-0809">Transit peptide</keyword>
<dbReference type="FunFam" id="1.20.58.100:FF:000001">
    <property type="entry name" value="Succinate dehydrogenase flavoprotein subunit (SdhA)"/>
    <property type="match status" value="1"/>
</dbReference>
<comment type="caution">
    <text evidence="19">The sequence shown here is derived from an EMBL/GenBank/DDBJ whole genome shotgun (WGS) entry which is preliminary data.</text>
</comment>
<dbReference type="InterPro" id="IPR003952">
    <property type="entry name" value="FRD_SDH_FAD_BS"/>
</dbReference>
<dbReference type="GO" id="GO:0008177">
    <property type="term" value="F:succinate dehydrogenase (quinone) activity"/>
    <property type="evidence" value="ECO:0007669"/>
    <property type="project" value="UniProtKB-EC"/>
</dbReference>
<keyword evidence="8 16" id="KW-0249">Electron transport</keyword>
<dbReference type="Gene3D" id="1.20.58.100">
    <property type="entry name" value="Fumarate reductase/succinate dehydrogenase flavoprotein-like, C-terminal domain"/>
    <property type="match status" value="1"/>
</dbReference>
<evidence type="ECO:0000256" key="7">
    <source>
        <dbReference type="ARBA" id="ARBA00022946"/>
    </source>
</evidence>
<feature type="binding site" evidence="14">
    <location>
        <position position="271"/>
    </location>
    <ligand>
        <name>FAD</name>
        <dbReference type="ChEBI" id="CHEBI:57692"/>
    </ligand>
</feature>
<dbReference type="SUPFAM" id="SSF56425">
    <property type="entry name" value="Succinate dehydrogenase/fumarate reductase flavoprotein, catalytic domain"/>
    <property type="match status" value="1"/>
</dbReference>
<evidence type="ECO:0000256" key="2">
    <source>
        <dbReference type="ARBA" id="ARBA00008040"/>
    </source>
</evidence>
<dbReference type="Proteomes" id="UP001627154">
    <property type="component" value="Unassembled WGS sequence"/>
</dbReference>
<dbReference type="InterPro" id="IPR030664">
    <property type="entry name" value="SdhA/FrdA/AprA"/>
</dbReference>
<dbReference type="AlphaFoldDB" id="A0ABD2WMU1"/>
<dbReference type="Pfam" id="PF00890">
    <property type="entry name" value="FAD_binding_2"/>
    <property type="match status" value="1"/>
</dbReference>
<evidence type="ECO:0000256" key="13">
    <source>
        <dbReference type="PIRSR" id="PIRSR611281-2"/>
    </source>
</evidence>
<dbReference type="InterPro" id="IPR037099">
    <property type="entry name" value="Fum_R/Succ_DH_flav-like_C_sf"/>
</dbReference>
<comment type="similarity">
    <text evidence="2 16">Belongs to the FAD-dependent oxidoreductase 2 family. FRD/SDH subfamily.</text>
</comment>
<comment type="catalytic activity">
    <reaction evidence="16">
        <text>a quinone + succinate = fumarate + a quinol</text>
        <dbReference type="Rhea" id="RHEA:40523"/>
        <dbReference type="ChEBI" id="CHEBI:24646"/>
        <dbReference type="ChEBI" id="CHEBI:29806"/>
        <dbReference type="ChEBI" id="CHEBI:30031"/>
        <dbReference type="ChEBI" id="CHEBI:132124"/>
        <dbReference type="EC" id="1.3.5.1"/>
    </reaction>
</comment>